<dbReference type="InterPro" id="IPR008271">
    <property type="entry name" value="Ser/Thr_kinase_AS"/>
</dbReference>
<dbReference type="InterPro" id="IPR000719">
    <property type="entry name" value="Prot_kinase_dom"/>
</dbReference>
<reference evidence="5" key="1">
    <citation type="journal article" date="2020" name="Nature">
        <title>Giant virus diversity and host interactions through global metagenomics.</title>
        <authorList>
            <person name="Schulz F."/>
            <person name="Roux S."/>
            <person name="Paez-Espino D."/>
            <person name="Jungbluth S."/>
            <person name="Walsh D.A."/>
            <person name="Denef V.J."/>
            <person name="McMahon K.D."/>
            <person name="Konstantinidis K.T."/>
            <person name="Eloe-Fadrosh E.A."/>
            <person name="Kyrpides N.C."/>
            <person name="Woyke T."/>
        </authorList>
    </citation>
    <scope>NUCLEOTIDE SEQUENCE</scope>
    <source>
        <strain evidence="5">GVMAG-M-3300023174-24</strain>
    </source>
</reference>
<dbReference type="EMBL" id="MN739642">
    <property type="protein sequence ID" value="QHT17536.1"/>
    <property type="molecule type" value="Genomic_DNA"/>
</dbReference>
<proteinExistence type="predicted"/>
<dbReference type="SMART" id="SM00220">
    <property type="entry name" value="S_TKc"/>
    <property type="match status" value="1"/>
</dbReference>
<dbReference type="PROSITE" id="PS00107">
    <property type="entry name" value="PROTEIN_KINASE_ATP"/>
    <property type="match status" value="1"/>
</dbReference>
<dbReference type="EC" id="2.7.11.1" evidence="1"/>
<dbReference type="InterPro" id="IPR011009">
    <property type="entry name" value="Kinase-like_dom_sf"/>
</dbReference>
<evidence type="ECO:0000256" key="3">
    <source>
        <dbReference type="ARBA" id="ARBA00022840"/>
    </source>
</evidence>
<evidence type="ECO:0000259" key="4">
    <source>
        <dbReference type="PROSITE" id="PS50011"/>
    </source>
</evidence>
<dbReference type="GO" id="GO:0004674">
    <property type="term" value="F:protein serine/threonine kinase activity"/>
    <property type="evidence" value="ECO:0007669"/>
    <property type="project" value="UniProtKB-EC"/>
</dbReference>
<dbReference type="PROSITE" id="PS00108">
    <property type="entry name" value="PROTEIN_KINASE_ST"/>
    <property type="match status" value="1"/>
</dbReference>
<dbReference type="InterPro" id="IPR017441">
    <property type="entry name" value="Protein_kinase_ATP_BS"/>
</dbReference>
<protein>
    <recommendedName>
        <fullName evidence="1">non-specific serine/threonine protein kinase</fullName>
        <ecNumber evidence="1">2.7.11.1</ecNumber>
    </recommendedName>
</protein>
<feature type="domain" description="Protein kinase" evidence="4">
    <location>
        <begin position="30"/>
        <end position="288"/>
    </location>
</feature>
<dbReference type="GO" id="GO:0005524">
    <property type="term" value="F:ATP binding"/>
    <property type="evidence" value="ECO:0007669"/>
    <property type="project" value="UniProtKB-KW"/>
</dbReference>
<dbReference type="InterPro" id="IPR050235">
    <property type="entry name" value="CK1_Ser-Thr_kinase"/>
</dbReference>
<evidence type="ECO:0000256" key="1">
    <source>
        <dbReference type="ARBA" id="ARBA00012513"/>
    </source>
</evidence>
<dbReference type="AlphaFoldDB" id="A0A6C0DKU4"/>
<dbReference type="PROSITE" id="PS50011">
    <property type="entry name" value="PROTEIN_KINASE_DOM"/>
    <property type="match status" value="1"/>
</dbReference>
<dbReference type="SUPFAM" id="SSF56112">
    <property type="entry name" value="Protein kinase-like (PK-like)"/>
    <property type="match status" value="1"/>
</dbReference>
<sequence length="289" mass="34079">MHYTYNIINTNINSFCIYYYIHMTYINNKYKLLSSLGSGAFGSIYKGENIRTKEHVAIKIEPLESNIKLLKNESTIYNYLKKYNFQGIPQLKWFGLDNKNYYMVISLLGNSISSYVEKKGKLNLEMTHSIGLRMISIIKFIHDKGLIHRDIKPDNFLFGLNGDGTINTEKIYLIDFGFCKSYRTSNGEHIENKPLTKIIGTPNYISINVHNLLQPSRRDDLESIIYILIYMLYGLLEWDREKDEKNIIEMKKNILLQKNIPNFIIDYLLYVRSLKYDEEPIYDYNTFMK</sequence>
<keyword evidence="3" id="KW-0067">ATP-binding</keyword>
<accession>A0A6C0DKU4</accession>
<dbReference type="Gene3D" id="1.10.510.10">
    <property type="entry name" value="Transferase(Phosphotransferase) domain 1"/>
    <property type="match status" value="1"/>
</dbReference>
<evidence type="ECO:0000313" key="5">
    <source>
        <dbReference type="EMBL" id="QHT17536.1"/>
    </source>
</evidence>
<name>A0A6C0DKU4_9ZZZZ</name>
<dbReference type="Pfam" id="PF00069">
    <property type="entry name" value="Pkinase"/>
    <property type="match status" value="1"/>
</dbReference>
<organism evidence="5">
    <name type="scientific">viral metagenome</name>
    <dbReference type="NCBI Taxonomy" id="1070528"/>
    <lineage>
        <taxon>unclassified sequences</taxon>
        <taxon>metagenomes</taxon>
        <taxon>organismal metagenomes</taxon>
    </lineage>
</organism>
<dbReference type="PANTHER" id="PTHR11909">
    <property type="entry name" value="CASEIN KINASE-RELATED"/>
    <property type="match status" value="1"/>
</dbReference>
<evidence type="ECO:0000256" key="2">
    <source>
        <dbReference type="ARBA" id="ARBA00022741"/>
    </source>
</evidence>
<keyword evidence="2" id="KW-0547">Nucleotide-binding</keyword>